<evidence type="ECO:0000256" key="1">
    <source>
        <dbReference type="SAM" id="MobiDB-lite"/>
    </source>
</evidence>
<dbReference type="AlphaFoldDB" id="A0A382J1R4"/>
<feature type="non-terminal residue" evidence="2">
    <location>
        <position position="1"/>
    </location>
</feature>
<reference evidence="2" key="1">
    <citation type="submission" date="2018-05" db="EMBL/GenBank/DDBJ databases">
        <authorList>
            <person name="Lanie J.A."/>
            <person name="Ng W.-L."/>
            <person name="Kazmierczak K.M."/>
            <person name="Andrzejewski T.M."/>
            <person name="Davidsen T.M."/>
            <person name="Wayne K.J."/>
            <person name="Tettelin H."/>
            <person name="Glass J.I."/>
            <person name="Rusch D."/>
            <person name="Podicherti R."/>
            <person name="Tsui H.-C.T."/>
            <person name="Winkler M.E."/>
        </authorList>
    </citation>
    <scope>NUCLEOTIDE SEQUENCE</scope>
</reference>
<proteinExistence type="predicted"/>
<gene>
    <name evidence="2" type="ORF">METZ01_LOCUS258413</name>
</gene>
<name>A0A382J1R4_9ZZZZ</name>
<evidence type="ECO:0000313" key="2">
    <source>
        <dbReference type="EMBL" id="SVC05559.1"/>
    </source>
</evidence>
<accession>A0A382J1R4</accession>
<protein>
    <submittedName>
        <fullName evidence="2">Uncharacterized protein</fullName>
    </submittedName>
</protein>
<feature type="region of interest" description="Disordered" evidence="1">
    <location>
        <begin position="29"/>
        <end position="50"/>
    </location>
</feature>
<sequence length="50" mass="5370">RKEAEVSLLSYLKTLGQKHFIGFLVDGEKRAAGKGGPSRGKGASGQQWKP</sequence>
<organism evidence="2">
    <name type="scientific">marine metagenome</name>
    <dbReference type="NCBI Taxonomy" id="408172"/>
    <lineage>
        <taxon>unclassified sequences</taxon>
        <taxon>metagenomes</taxon>
        <taxon>ecological metagenomes</taxon>
    </lineage>
</organism>
<feature type="compositionally biased region" description="Gly residues" evidence="1">
    <location>
        <begin position="33"/>
        <end position="43"/>
    </location>
</feature>
<dbReference type="EMBL" id="UINC01070987">
    <property type="protein sequence ID" value="SVC05559.1"/>
    <property type="molecule type" value="Genomic_DNA"/>
</dbReference>